<dbReference type="Pfam" id="PF12840">
    <property type="entry name" value="HTH_20"/>
    <property type="match status" value="1"/>
</dbReference>
<dbReference type="Gene3D" id="1.10.10.10">
    <property type="entry name" value="Winged helix-like DNA-binding domain superfamily/Winged helix DNA-binding domain"/>
    <property type="match status" value="1"/>
</dbReference>
<dbReference type="Proteomes" id="UP001207918">
    <property type="component" value="Unassembled WGS sequence"/>
</dbReference>
<dbReference type="PANTHER" id="PTHR33154:SF12">
    <property type="entry name" value="TRANSCRIPTIONAL REGULATORY PROTEIN"/>
    <property type="match status" value="1"/>
</dbReference>
<dbReference type="InterPro" id="IPR011991">
    <property type="entry name" value="ArsR-like_HTH"/>
</dbReference>
<organism evidence="5 6">
    <name type="scientific">Fodinibius salsisoli</name>
    <dbReference type="NCBI Taxonomy" id="2820877"/>
    <lineage>
        <taxon>Bacteria</taxon>
        <taxon>Pseudomonadati</taxon>
        <taxon>Balneolota</taxon>
        <taxon>Balneolia</taxon>
        <taxon>Balneolales</taxon>
        <taxon>Balneolaceae</taxon>
        <taxon>Fodinibius</taxon>
    </lineage>
</organism>
<evidence type="ECO:0000256" key="3">
    <source>
        <dbReference type="ARBA" id="ARBA00023163"/>
    </source>
</evidence>
<name>A0ABT3PI12_9BACT</name>
<dbReference type="InterPro" id="IPR051081">
    <property type="entry name" value="HTH_MetalResp_TranReg"/>
</dbReference>
<protein>
    <submittedName>
        <fullName evidence="5">Helix-turn-helix transcriptional regulator</fullName>
    </submittedName>
</protein>
<dbReference type="PANTHER" id="PTHR33154">
    <property type="entry name" value="TRANSCRIPTIONAL REGULATOR, ARSR FAMILY"/>
    <property type="match status" value="1"/>
</dbReference>
<evidence type="ECO:0000256" key="1">
    <source>
        <dbReference type="ARBA" id="ARBA00023015"/>
    </source>
</evidence>
<evidence type="ECO:0000256" key="2">
    <source>
        <dbReference type="ARBA" id="ARBA00023125"/>
    </source>
</evidence>
<sequence>MRKLVHPNIDTVTLASVLYALSDPVRLEIVKSLAAQPDQSCGEIKVDVATSTKSYHLKILRESGIIMMCAEGKQRFASLRSEELDKRFPDLLDSVIKAIE</sequence>
<keyword evidence="3" id="KW-0804">Transcription</keyword>
<dbReference type="InterPro" id="IPR036388">
    <property type="entry name" value="WH-like_DNA-bd_sf"/>
</dbReference>
<keyword evidence="2" id="KW-0238">DNA-binding</keyword>
<dbReference type="CDD" id="cd00090">
    <property type="entry name" value="HTH_ARSR"/>
    <property type="match status" value="1"/>
</dbReference>
<proteinExistence type="predicted"/>
<evidence type="ECO:0000313" key="5">
    <source>
        <dbReference type="EMBL" id="MCW9705562.1"/>
    </source>
</evidence>
<accession>A0ABT3PI12</accession>
<dbReference type="EMBL" id="JAGGJA010000001">
    <property type="protein sequence ID" value="MCW9705562.1"/>
    <property type="molecule type" value="Genomic_DNA"/>
</dbReference>
<dbReference type="SMART" id="SM00418">
    <property type="entry name" value="HTH_ARSR"/>
    <property type="match status" value="1"/>
</dbReference>
<dbReference type="RefSeq" id="WP_265764226.1">
    <property type="nucleotide sequence ID" value="NZ_JAGGJA010000001.1"/>
</dbReference>
<evidence type="ECO:0000313" key="6">
    <source>
        <dbReference type="Proteomes" id="UP001207918"/>
    </source>
</evidence>
<dbReference type="InterPro" id="IPR036390">
    <property type="entry name" value="WH_DNA-bd_sf"/>
</dbReference>
<dbReference type="SUPFAM" id="SSF46785">
    <property type="entry name" value="Winged helix' DNA-binding domain"/>
    <property type="match status" value="1"/>
</dbReference>
<keyword evidence="1" id="KW-0805">Transcription regulation</keyword>
<comment type="caution">
    <text evidence="5">The sequence shown here is derived from an EMBL/GenBank/DDBJ whole genome shotgun (WGS) entry which is preliminary data.</text>
</comment>
<keyword evidence="6" id="KW-1185">Reference proteome</keyword>
<gene>
    <name evidence="5" type="ORF">J6I44_01785</name>
</gene>
<dbReference type="PROSITE" id="PS50987">
    <property type="entry name" value="HTH_ARSR_2"/>
    <property type="match status" value="1"/>
</dbReference>
<reference evidence="5 6" key="1">
    <citation type="submission" date="2021-03" db="EMBL/GenBank/DDBJ databases">
        <title>Aliifodinibius sp. nov., a new bacterium isolated from saline soil.</title>
        <authorList>
            <person name="Galisteo C."/>
            <person name="De La Haba R."/>
            <person name="Sanchez-Porro C."/>
            <person name="Ventosa A."/>
        </authorList>
    </citation>
    <scope>NUCLEOTIDE SEQUENCE [LARGE SCALE GENOMIC DNA]</scope>
    <source>
        <strain evidence="5 6">1BSP15-2V2</strain>
    </source>
</reference>
<feature type="domain" description="HTH arsR-type" evidence="4">
    <location>
        <begin position="6"/>
        <end position="100"/>
    </location>
</feature>
<dbReference type="PRINTS" id="PR00778">
    <property type="entry name" value="HTHARSR"/>
</dbReference>
<evidence type="ECO:0000259" key="4">
    <source>
        <dbReference type="PROSITE" id="PS50987"/>
    </source>
</evidence>
<dbReference type="InterPro" id="IPR001845">
    <property type="entry name" value="HTH_ArsR_DNA-bd_dom"/>
</dbReference>